<dbReference type="SUPFAM" id="SSF47565">
    <property type="entry name" value="Insect pheromone/odorant-binding proteins"/>
    <property type="match status" value="2"/>
</dbReference>
<keyword evidence="1" id="KW-1133">Transmembrane helix</keyword>
<dbReference type="CDD" id="cd23992">
    <property type="entry name" value="PBP_GOBP"/>
    <property type="match status" value="2"/>
</dbReference>
<name>A0A922SHA4_SPOEX</name>
<feature type="transmembrane region" description="Helical" evidence="1">
    <location>
        <begin position="6"/>
        <end position="25"/>
    </location>
</feature>
<evidence type="ECO:0000256" key="1">
    <source>
        <dbReference type="SAM" id="Phobius"/>
    </source>
</evidence>
<proteinExistence type="predicted"/>
<keyword evidence="1" id="KW-0472">Membrane</keyword>
<evidence type="ECO:0000313" key="2">
    <source>
        <dbReference type="EMBL" id="KAH9636888.1"/>
    </source>
</evidence>
<dbReference type="AlphaFoldDB" id="A0A922SHA4"/>
<dbReference type="PANTHER" id="PTHR21364">
    <property type="entry name" value="GENERAL ODORANT-BINDING PROTEIN 19A"/>
    <property type="match status" value="1"/>
</dbReference>
<accession>A0A922SHA4</accession>
<reference evidence="2" key="1">
    <citation type="journal article" date="2021" name="G3 (Bethesda)">
        <title>Genome and transcriptome analysis of the beet armyworm Spodoptera exigua reveals targets for pest control. .</title>
        <authorList>
            <person name="Simon S."/>
            <person name="Breeschoten T."/>
            <person name="Jansen H.J."/>
            <person name="Dirks R.P."/>
            <person name="Schranz M.E."/>
            <person name="Ros V.I.D."/>
        </authorList>
    </citation>
    <scope>NUCLEOTIDE SEQUENCE</scope>
    <source>
        <strain evidence="2">TB_SE_WUR_2020</strain>
    </source>
</reference>
<organism evidence="2 3">
    <name type="scientific">Spodoptera exigua</name>
    <name type="common">Beet armyworm</name>
    <name type="synonym">Noctua fulgens</name>
    <dbReference type="NCBI Taxonomy" id="7107"/>
    <lineage>
        <taxon>Eukaryota</taxon>
        <taxon>Metazoa</taxon>
        <taxon>Ecdysozoa</taxon>
        <taxon>Arthropoda</taxon>
        <taxon>Hexapoda</taxon>
        <taxon>Insecta</taxon>
        <taxon>Pterygota</taxon>
        <taxon>Neoptera</taxon>
        <taxon>Endopterygota</taxon>
        <taxon>Lepidoptera</taxon>
        <taxon>Glossata</taxon>
        <taxon>Ditrysia</taxon>
        <taxon>Noctuoidea</taxon>
        <taxon>Noctuidae</taxon>
        <taxon>Amphipyrinae</taxon>
        <taxon>Spodoptera</taxon>
    </lineage>
</organism>
<dbReference type="GO" id="GO:0035275">
    <property type="term" value="F:dibutyl phthalate binding"/>
    <property type="evidence" value="ECO:0007669"/>
    <property type="project" value="TreeGrafter"/>
</dbReference>
<keyword evidence="1" id="KW-0812">Transmembrane</keyword>
<sequence length="212" mass="24535">MSYINYFLFSVVLFVICNNSFVYSMTREQIKNSGKLIKKTCSAKNDLTEDEVKDVDKGKFIEKKDFMCYIACVYKMGQSVKGSTINHDMMLRQVDMMFPNDMKAPVKAAIEHCRPVDQVGSIDKGKFIEDRKVMCYIACIYELTNVIKNNKLNYEASIKQIDLMYPPDIKESAKAAVEKCKDVQKKYKDICEVSFYAAKCMYEFKPEDFIFA</sequence>
<protein>
    <submittedName>
        <fullName evidence="2">Uncharacterized protein</fullName>
    </submittedName>
</protein>
<dbReference type="Proteomes" id="UP000814243">
    <property type="component" value="Unassembled WGS sequence"/>
</dbReference>
<dbReference type="Gene3D" id="1.10.238.20">
    <property type="entry name" value="Pheromone/general odorant binding protein domain"/>
    <property type="match status" value="2"/>
</dbReference>
<gene>
    <name evidence="2" type="ORF">HF086_010669</name>
</gene>
<dbReference type="InterPro" id="IPR006170">
    <property type="entry name" value="PBP/GOBP"/>
</dbReference>
<dbReference type="GO" id="GO:0005576">
    <property type="term" value="C:extracellular region"/>
    <property type="evidence" value="ECO:0007669"/>
    <property type="project" value="TreeGrafter"/>
</dbReference>
<dbReference type="PANTHER" id="PTHR21364:SF1">
    <property type="entry name" value="GENERAL ODORANT-BINDING PROTEIN LUSH"/>
    <property type="match status" value="1"/>
</dbReference>
<dbReference type="Pfam" id="PF01395">
    <property type="entry name" value="PBP_GOBP"/>
    <property type="match status" value="2"/>
</dbReference>
<dbReference type="InterPro" id="IPR036728">
    <property type="entry name" value="PBP_GOBP_sf"/>
</dbReference>
<dbReference type="GO" id="GO:0005549">
    <property type="term" value="F:odorant binding"/>
    <property type="evidence" value="ECO:0007669"/>
    <property type="project" value="InterPro"/>
</dbReference>
<dbReference type="GO" id="GO:0007608">
    <property type="term" value="P:sensory perception of smell"/>
    <property type="evidence" value="ECO:0007669"/>
    <property type="project" value="TreeGrafter"/>
</dbReference>
<evidence type="ECO:0000313" key="3">
    <source>
        <dbReference type="Proteomes" id="UP000814243"/>
    </source>
</evidence>
<dbReference type="GO" id="GO:0042048">
    <property type="term" value="P:olfactory behavior"/>
    <property type="evidence" value="ECO:0007669"/>
    <property type="project" value="TreeGrafter"/>
</dbReference>
<dbReference type="SMART" id="SM00708">
    <property type="entry name" value="PhBP"/>
    <property type="match status" value="1"/>
</dbReference>
<dbReference type="EMBL" id="JACEFF010000470">
    <property type="protein sequence ID" value="KAH9636888.1"/>
    <property type="molecule type" value="Genomic_DNA"/>
</dbReference>
<comment type="caution">
    <text evidence="2">The sequence shown here is derived from an EMBL/GenBank/DDBJ whole genome shotgun (WGS) entry which is preliminary data.</text>
</comment>